<reference evidence="2" key="2">
    <citation type="submission" date="2021-02" db="EMBL/GenBank/DDBJ databases">
        <authorList>
            <person name="Kimball J.A."/>
            <person name="Haas M.W."/>
            <person name="Macchietto M."/>
            <person name="Kono T."/>
            <person name="Duquette J."/>
            <person name="Shao M."/>
        </authorList>
    </citation>
    <scope>NUCLEOTIDE SEQUENCE</scope>
    <source>
        <tissue evidence="2">Fresh leaf tissue</tissue>
    </source>
</reference>
<protein>
    <submittedName>
        <fullName evidence="2">Uncharacterized protein</fullName>
    </submittedName>
</protein>
<proteinExistence type="predicted"/>
<evidence type="ECO:0000313" key="3">
    <source>
        <dbReference type="Proteomes" id="UP000729402"/>
    </source>
</evidence>
<evidence type="ECO:0000313" key="2">
    <source>
        <dbReference type="EMBL" id="KAG8091367.1"/>
    </source>
</evidence>
<keyword evidence="3" id="KW-1185">Reference proteome</keyword>
<gene>
    <name evidence="2" type="ORF">GUJ93_ZPchr0012g18857</name>
</gene>
<sequence>MEARAGAQNAVLTPSILCLPDCTHQNRVRLSISTAASPADGAVLGTPTVLIVERRRRLGRPSCDDAANVAESTVGPRGVASA</sequence>
<accession>A0A8J5WMV9</accession>
<reference evidence="2" key="1">
    <citation type="journal article" date="2021" name="bioRxiv">
        <title>Whole Genome Assembly and Annotation of Northern Wild Rice, Zizania palustris L., Supports a Whole Genome Duplication in the Zizania Genus.</title>
        <authorList>
            <person name="Haas M."/>
            <person name="Kono T."/>
            <person name="Macchietto M."/>
            <person name="Millas R."/>
            <person name="McGilp L."/>
            <person name="Shao M."/>
            <person name="Duquette J."/>
            <person name="Hirsch C.N."/>
            <person name="Kimball J."/>
        </authorList>
    </citation>
    <scope>NUCLEOTIDE SEQUENCE</scope>
    <source>
        <tissue evidence="2">Fresh leaf tissue</tissue>
    </source>
</reference>
<organism evidence="2 3">
    <name type="scientific">Zizania palustris</name>
    <name type="common">Northern wild rice</name>
    <dbReference type="NCBI Taxonomy" id="103762"/>
    <lineage>
        <taxon>Eukaryota</taxon>
        <taxon>Viridiplantae</taxon>
        <taxon>Streptophyta</taxon>
        <taxon>Embryophyta</taxon>
        <taxon>Tracheophyta</taxon>
        <taxon>Spermatophyta</taxon>
        <taxon>Magnoliopsida</taxon>
        <taxon>Liliopsida</taxon>
        <taxon>Poales</taxon>
        <taxon>Poaceae</taxon>
        <taxon>BOP clade</taxon>
        <taxon>Oryzoideae</taxon>
        <taxon>Oryzeae</taxon>
        <taxon>Zizaniinae</taxon>
        <taxon>Zizania</taxon>
    </lineage>
</organism>
<name>A0A8J5WMV9_ZIZPA</name>
<evidence type="ECO:0000256" key="1">
    <source>
        <dbReference type="SAM" id="MobiDB-lite"/>
    </source>
</evidence>
<dbReference type="EMBL" id="JAAALK010000080">
    <property type="protein sequence ID" value="KAG8091367.1"/>
    <property type="molecule type" value="Genomic_DNA"/>
</dbReference>
<feature type="region of interest" description="Disordered" evidence="1">
    <location>
        <begin position="63"/>
        <end position="82"/>
    </location>
</feature>
<dbReference type="AlphaFoldDB" id="A0A8J5WMV9"/>
<dbReference type="Proteomes" id="UP000729402">
    <property type="component" value="Unassembled WGS sequence"/>
</dbReference>
<comment type="caution">
    <text evidence="2">The sequence shown here is derived from an EMBL/GenBank/DDBJ whole genome shotgun (WGS) entry which is preliminary data.</text>
</comment>